<keyword evidence="1" id="KW-0472">Membrane</keyword>
<dbReference type="Proteomes" id="UP000298416">
    <property type="component" value="Unassembled WGS sequence"/>
</dbReference>
<sequence length="175" mass="20035">MPINLNARERDERILQVLSMVKEVMNDRGDTDGACEKVSMYFVDVLEEAQRRVAIPGSSLETMNLNLKLVESVVASLFTKTRNKTSADQKKRVGFHKCFFVLLYLLTYILLSNNRDTWKEISAAFMPQLFTVVFHLVEFAFKGEMVDLNNNLKALQMVNRGSNFVSRLLDEMTTA</sequence>
<protein>
    <submittedName>
        <fullName evidence="2">Uncharacterized protein</fullName>
    </submittedName>
</protein>
<feature type="transmembrane region" description="Helical" evidence="1">
    <location>
        <begin position="123"/>
        <end position="141"/>
    </location>
</feature>
<keyword evidence="3" id="KW-1185">Reference proteome</keyword>
<dbReference type="AlphaFoldDB" id="A0A8X8Y338"/>
<keyword evidence="1" id="KW-0812">Transmembrane</keyword>
<accession>A0A8X8Y338</accession>
<keyword evidence="1" id="KW-1133">Transmembrane helix</keyword>
<proteinExistence type="predicted"/>
<dbReference type="EMBL" id="PNBA02000005">
    <property type="protein sequence ID" value="KAG6423202.1"/>
    <property type="molecule type" value="Genomic_DNA"/>
</dbReference>
<reference evidence="2" key="2">
    <citation type="submission" date="2020-08" db="EMBL/GenBank/DDBJ databases">
        <title>Plant Genome Project.</title>
        <authorList>
            <person name="Zhang R.-G."/>
        </authorList>
    </citation>
    <scope>NUCLEOTIDE SEQUENCE</scope>
    <source>
        <strain evidence="2">Huo1</strain>
        <tissue evidence="2">Leaf</tissue>
    </source>
</reference>
<evidence type="ECO:0000313" key="2">
    <source>
        <dbReference type="EMBL" id="KAG6423202.1"/>
    </source>
</evidence>
<gene>
    <name evidence="2" type="ORF">SASPL_113590</name>
</gene>
<evidence type="ECO:0000313" key="3">
    <source>
        <dbReference type="Proteomes" id="UP000298416"/>
    </source>
</evidence>
<comment type="caution">
    <text evidence="2">The sequence shown here is derived from an EMBL/GenBank/DDBJ whole genome shotgun (WGS) entry which is preliminary data.</text>
</comment>
<organism evidence="2">
    <name type="scientific">Salvia splendens</name>
    <name type="common">Scarlet sage</name>
    <dbReference type="NCBI Taxonomy" id="180675"/>
    <lineage>
        <taxon>Eukaryota</taxon>
        <taxon>Viridiplantae</taxon>
        <taxon>Streptophyta</taxon>
        <taxon>Embryophyta</taxon>
        <taxon>Tracheophyta</taxon>
        <taxon>Spermatophyta</taxon>
        <taxon>Magnoliopsida</taxon>
        <taxon>eudicotyledons</taxon>
        <taxon>Gunneridae</taxon>
        <taxon>Pentapetalae</taxon>
        <taxon>asterids</taxon>
        <taxon>lamiids</taxon>
        <taxon>Lamiales</taxon>
        <taxon>Lamiaceae</taxon>
        <taxon>Nepetoideae</taxon>
        <taxon>Mentheae</taxon>
        <taxon>Salviinae</taxon>
        <taxon>Salvia</taxon>
        <taxon>Salvia subgen. Calosphace</taxon>
        <taxon>core Calosphace</taxon>
    </lineage>
</organism>
<evidence type="ECO:0000256" key="1">
    <source>
        <dbReference type="SAM" id="Phobius"/>
    </source>
</evidence>
<name>A0A8X8Y338_SALSN</name>
<reference evidence="2" key="1">
    <citation type="submission" date="2018-01" db="EMBL/GenBank/DDBJ databases">
        <authorList>
            <person name="Mao J.F."/>
        </authorList>
    </citation>
    <scope>NUCLEOTIDE SEQUENCE</scope>
    <source>
        <strain evidence="2">Huo1</strain>
        <tissue evidence="2">Leaf</tissue>
    </source>
</reference>
<feature type="transmembrane region" description="Helical" evidence="1">
    <location>
        <begin position="93"/>
        <end position="111"/>
    </location>
</feature>